<feature type="compositionally biased region" description="Pro residues" evidence="4">
    <location>
        <begin position="845"/>
        <end position="877"/>
    </location>
</feature>
<dbReference type="OrthoDB" id="6262482at2759"/>
<organism evidence="6 7">
    <name type="scientific">Penaeus vannamei</name>
    <name type="common">Whiteleg shrimp</name>
    <name type="synonym">Litopenaeus vannamei</name>
    <dbReference type="NCBI Taxonomy" id="6689"/>
    <lineage>
        <taxon>Eukaryota</taxon>
        <taxon>Metazoa</taxon>
        <taxon>Ecdysozoa</taxon>
        <taxon>Arthropoda</taxon>
        <taxon>Crustacea</taxon>
        <taxon>Multicrustacea</taxon>
        <taxon>Malacostraca</taxon>
        <taxon>Eumalacostraca</taxon>
        <taxon>Eucarida</taxon>
        <taxon>Decapoda</taxon>
        <taxon>Dendrobranchiata</taxon>
        <taxon>Penaeoidea</taxon>
        <taxon>Penaeidae</taxon>
        <taxon>Penaeus</taxon>
    </lineage>
</organism>
<dbReference type="InterPro" id="IPR002919">
    <property type="entry name" value="TIL_dom"/>
</dbReference>
<gene>
    <name evidence="6" type="ORF">C7M84_019117</name>
</gene>
<keyword evidence="2" id="KW-1015">Disulfide bond</keyword>
<feature type="domain" description="VWFD" evidence="5">
    <location>
        <begin position="1"/>
        <end position="190"/>
    </location>
</feature>
<dbReference type="STRING" id="6689.A0A3R7QC43"/>
<feature type="compositionally biased region" description="Low complexity" evidence="4">
    <location>
        <begin position="769"/>
        <end position="781"/>
    </location>
</feature>
<dbReference type="PANTHER" id="PTHR11339:SF386">
    <property type="entry name" value="HEMOLECTIN, ISOFORM A"/>
    <property type="match status" value="1"/>
</dbReference>
<dbReference type="SMART" id="SM00216">
    <property type="entry name" value="VWD"/>
    <property type="match status" value="1"/>
</dbReference>
<reference evidence="6 7" key="1">
    <citation type="submission" date="2018-04" db="EMBL/GenBank/DDBJ databases">
        <authorList>
            <person name="Zhang X."/>
            <person name="Yuan J."/>
            <person name="Li F."/>
            <person name="Xiang J."/>
        </authorList>
    </citation>
    <scope>NUCLEOTIDE SEQUENCE [LARGE SCALE GENOMIC DNA]</scope>
    <source>
        <tissue evidence="6">Muscle</tissue>
    </source>
</reference>
<dbReference type="InterPro" id="IPR036084">
    <property type="entry name" value="Ser_inhib-like_sf"/>
</dbReference>
<dbReference type="CDD" id="cd19941">
    <property type="entry name" value="TIL"/>
    <property type="match status" value="2"/>
</dbReference>
<evidence type="ECO:0000256" key="3">
    <source>
        <dbReference type="ARBA" id="ARBA00023180"/>
    </source>
</evidence>
<feature type="compositionally biased region" description="Low complexity" evidence="4">
    <location>
        <begin position="791"/>
        <end position="806"/>
    </location>
</feature>
<dbReference type="SMART" id="SM00832">
    <property type="entry name" value="C8"/>
    <property type="match status" value="1"/>
</dbReference>
<dbReference type="Gene3D" id="2.10.25.10">
    <property type="entry name" value="Laminin"/>
    <property type="match status" value="2"/>
</dbReference>
<name>A0A3R7QC43_PENVA</name>
<protein>
    <submittedName>
        <fullName evidence="6">Hemocytin</fullName>
    </submittedName>
</protein>
<reference evidence="6 7" key="2">
    <citation type="submission" date="2019-01" db="EMBL/GenBank/DDBJ databases">
        <title>The decoding of complex shrimp genome reveals the adaptation for benthos swimmer, frequently molting mechanism and breeding impact on genome.</title>
        <authorList>
            <person name="Sun Y."/>
            <person name="Gao Y."/>
            <person name="Yu Y."/>
        </authorList>
    </citation>
    <scope>NUCLEOTIDE SEQUENCE [LARGE SCALE GENOMIC DNA]</scope>
    <source>
        <tissue evidence="6">Muscle</tissue>
    </source>
</reference>
<dbReference type="InterPro" id="IPR001007">
    <property type="entry name" value="VWF_dom"/>
</dbReference>
<dbReference type="Pfam" id="PF08742">
    <property type="entry name" value="C8"/>
    <property type="match status" value="1"/>
</dbReference>
<keyword evidence="7" id="KW-1185">Reference proteome</keyword>
<dbReference type="Pfam" id="PF01826">
    <property type="entry name" value="TIL"/>
    <property type="match status" value="2"/>
</dbReference>
<dbReference type="InterPro" id="IPR050780">
    <property type="entry name" value="Mucin_vWF_Thrombospondin_sf"/>
</dbReference>
<feature type="region of interest" description="Disordered" evidence="4">
    <location>
        <begin position="842"/>
        <end position="890"/>
    </location>
</feature>
<dbReference type="Proteomes" id="UP000283509">
    <property type="component" value="Unassembled WGS sequence"/>
</dbReference>
<dbReference type="GO" id="GO:0005615">
    <property type="term" value="C:extracellular space"/>
    <property type="evidence" value="ECO:0007669"/>
    <property type="project" value="TreeGrafter"/>
</dbReference>
<dbReference type="Pfam" id="PF00094">
    <property type="entry name" value="VWD"/>
    <property type="match status" value="3"/>
</dbReference>
<dbReference type="InterPro" id="IPR014853">
    <property type="entry name" value="VWF/SSPO/ZAN-like_Cys-rich_dom"/>
</dbReference>
<feature type="compositionally biased region" description="Polar residues" evidence="4">
    <location>
        <begin position="881"/>
        <end position="890"/>
    </location>
</feature>
<proteinExistence type="predicted"/>
<dbReference type="SMART" id="SM00215">
    <property type="entry name" value="VWC_out"/>
    <property type="match status" value="1"/>
</dbReference>
<dbReference type="InterPro" id="IPR001846">
    <property type="entry name" value="VWF_type-D"/>
</dbReference>
<dbReference type="GO" id="GO:0031012">
    <property type="term" value="C:extracellular matrix"/>
    <property type="evidence" value="ECO:0007669"/>
    <property type="project" value="TreeGrafter"/>
</dbReference>
<evidence type="ECO:0000259" key="5">
    <source>
        <dbReference type="PROSITE" id="PS51233"/>
    </source>
</evidence>
<feature type="region of interest" description="Disordered" evidence="4">
    <location>
        <begin position="762"/>
        <end position="812"/>
    </location>
</feature>
<feature type="domain" description="VWFD" evidence="5">
    <location>
        <begin position="487"/>
        <end position="656"/>
    </location>
</feature>
<dbReference type="SUPFAM" id="SSF57603">
    <property type="entry name" value="FnI-like domain"/>
    <property type="match status" value="1"/>
</dbReference>
<dbReference type="FunFam" id="2.10.25.10:FF:000674">
    <property type="entry name" value="Mucin-2"/>
    <property type="match status" value="1"/>
</dbReference>
<dbReference type="PROSITE" id="PS51233">
    <property type="entry name" value="VWFD"/>
    <property type="match status" value="2"/>
</dbReference>
<feature type="region of interest" description="Disordered" evidence="4">
    <location>
        <begin position="96"/>
        <end position="122"/>
    </location>
</feature>
<evidence type="ECO:0000313" key="6">
    <source>
        <dbReference type="EMBL" id="ROT63012.1"/>
    </source>
</evidence>
<comment type="caution">
    <text evidence="6">The sequence shown here is derived from an EMBL/GenBank/DDBJ whole genome shotgun (WGS) entry which is preliminary data.</text>
</comment>
<keyword evidence="3" id="KW-0325">Glycoprotein</keyword>
<dbReference type="EMBL" id="QCYY01003505">
    <property type="protein sequence ID" value="ROT63012.1"/>
    <property type="molecule type" value="Genomic_DNA"/>
</dbReference>
<accession>A0A3R7QC43</accession>
<keyword evidence="1" id="KW-0677">Repeat</keyword>
<sequence length="890" mass="98369">MNFPASVVSQFPSCTKSVTVRLEGTVIRLKQKREVTVNGVEVKDLPMWINGAYIKKASSLFLMVREARPLHKRTSNSDTRREVLWLWSLVEMTNRRRRRPRPSRRPGVDFPEGGGAGREKPNSYFTRKLTHAKHITGVYVDAPADFRGEVAGLCGTFTDNQRDDFLTPEGDVENNPIAFANKWKISEKCPDQPLAEESRPCDRHVQNKAVAEKYCAKIKSGLFAKCHLEVDPETYHRDCLYDMCSCETKLDGCLCPTLASYAKECASKGILIDWRAEIRECGVHCTGGQKYQVCGNSCSHTCLDLATNPDCKRKCVEGCNCPDGFSLDQDGICVPITDCPCVFESKEYKPGYEMLQRQPDGSDMVCECFNAGWNCWEPRDNDTATKPPQVQCAEHLHEVYTDCMPEEENTCQTMHLRSIPGDLCRAGCVCGPGFVRDTDTGTCIKHSNCPCHHGGRSYSEGQIIVEDCNTCECEGGQWVCTDQQCPGICSAWGDSHYKTFDGRMYEFHGTCDYLLAKGKSQRSDSFEVTVQNVPCGTNGVTCAKSVTLRVGSGDEQEVVEFSRNKPTPTKNLTRTIIREAGVFIFAEVADIGLVLQWDRGTRAYLRLDPSWKGKVRGLCGNYNDDEQDDFKTPSGGSSEVSVRIFGDSWRLQNYCPDSVLVKDTCSLHPHRKVWASEQCAVLKAETFAPCHSEVPVEPYLESDTNTYRKAKKFGVHGLHTFTMRPPPPLTLPPPPPSSLLYPPPLPITPIAPTHFNFSPPSPLRPHPFSLTPSPHTQLLTLPSPPPPSPSVAPILNPTFSSNSAPSSPSPPPLSVLPPPLFSAFPFPLLPLTPSILHPSLIPTLTPSPSPSPIPNPQSPPSPPPPPHPPYPLSPIPLPSTNTHITSYTLE</sequence>
<evidence type="ECO:0000313" key="7">
    <source>
        <dbReference type="Proteomes" id="UP000283509"/>
    </source>
</evidence>
<evidence type="ECO:0000256" key="1">
    <source>
        <dbReference type="ARBA" id="ARBA00022737"/>
    </source>
</evidence>
<evidence type="ECO:0000256" key="2">
    <source>
        <dbReference type="ARBA" id="ARBA00023157"/>
    </source>
</evidence>
<evidence type="ECO:0000256" key="4">
    <source>
        <dbReference type="SAM" id="MobiDB-lite"/>
    </source>
</evidence>
<dbReference type="AlphaFoldDB" id="A0A3R7QC43"/>
<dbReference type="Pfam" id="PF23244">
    <property type="entry name" value="VWF"/>
    <property type="match status" value="1"/>
</dbReference>
<dbReference type="SUPFAM" id="SSF57567">
    <property type="entry name" value="Serine protease inhibitors"/>
    <property type="match status" value="2"/>
</dbReference>
<dbReference type="PANTHER" id="PTHR11339">
    <property type="entry name" value="EXTRACELLULAR MATRIX GLYCOPROTEIN RELATED"/>
    <property type="match status" value="1"/>
</dbReference>